<dbReference type="InterPro" id="IPR000477">
    <property type="entry name" value="RT_dom"/>
</dbReference>
<dbReference type="CDD" id="cd00303">
    <property type="entry name" value="retropepsin_like"/>
    <property type="match status" value="1"/>
</dbReference>
<dbReference type="FunFam" id="3.30.420.10:FF:000032">
    <property type="entry name" value="Retrovirus-related Pol polyprotein from transposon 297-like Protein"/>
    <property type="match status" value="1"/>
</dbReference>
<dbReference type="PROSITE" id="PS00141">
    <property type="entry name" value="ASP_PROTEASE"/>
    <property type="match status" value="1"/>
</dbReference>
<dbReference type="GO" id="GO:0003964">
    <property type="term" value="F:RNA-directed DNA polymerase activity"/>
    <property type="evidence" value="ECO:0007669"/>
    <property type="project" value="UniProtKB-KW"/>
</dbReference>
<dbReference type="EMBL" id="CADCXU010006369">
    <property type="protein sequence ID" value="CAA9997932.1"/>
    <property type="molecule type" value="Genomic_DNA"/>
</dbReference>
<dbReference type="GO" id="GO:0003676">
    <property type="term" value="F:nucleic acid binding"/>
    <property type="evidence" value="ECO:0007669"/>
    <property type="project" value="InterPro"/>
</dbReference>
<dbReference type="InterPro" id="IPR041588">
    <property type="entry name" value="Integrase_H2C2"/>
</dbReference>
<evidence type="ECO:0000256" key="4">
    <source>
        <dbReference type="ARBA" id="ARBA00022695"/>
    </source>
</evidence>
<dbReference type="GO" id="GO:0004190">
    <property type="term" value="F:aspartic-type endopeptidase activity"/>
    <property type="evidence" value="ECO:0007669"/>
    <property type="project" value="InterPro"/>
</dbReference>
<dbReference type="SUPFAM" id="SSF53098">
    <property type="entry name" value="Ribonuclease H-like"/>
    <property type="match status" value="1"/>
</dbReference>
<dbReference type="SUPFAM" id="SSF50630">
    <property type="entry name" value="Acid proteases"/>
    <property type="match status" value="1"/>
</dbReference>
<keyword evidence="2" id="KW-0645">Protease</keyword>
<dbReference type="Proteomes" id="UP000479000">
    <property type="component" value="Unassembled WGS sequence"/>
</dbReference>
<dbReference type="Pfam" id="PF00665">
    <property type="entry name" value="rve"/>
    <property type="match status" value="1"/>
</dbReference>
<dbReference type="CDD" id="cd09274">
    <property type="entry name" value="RNase_HI_RT_Ty3"/>
    <property type="match status" value="1"/>
</dbReference>
<dbReference type="SUPFAM" id="SSF56672">
    <property type="entry name" value="DNA/RNA polymerases"/>
    <property type="match status" value="1"/>
</dbReference>
<dbReference type="FunFam" id="3.10.20.370:FF:000001">
    <property type="entry name" value="Retrovirus-related Pol polyprotein from transposon 17.6-like protein"/>
    <property type="match status" value="1"/>
</dbReference>
<dbReference type="Gene3D" id="1.10.340.70">
    <property type="match status" value="1"/>
</dbReference>
<dbReference type="Pfam" id="PF00078">
    <property type="entry name" value="RVT_1"/>
    <property type="match status" value="1"/>
</dbReference>
<evidence type="ECO:0000259" key="11">
    <source>
        <dbReference type="PROSITE" id="PS50994"/>
    </source>
</evidence>
<dbReference type="InterPro" id="IPR043502">
    <property type="entry name" value="DNA/RNA_pol_sf"/>
</dbReference>
<evidence type="ECO:0000256" key="1">
    <source>
        <dbReference type="ARBA" id="ARBA00012493"/>
    </source>
</evidence>
<dbReference type="EC" id="2.7.7.49" evidence="1"/>
<accession>A0A6H5G7U6</accession>
<dbReference type="PROSITE" id="PS50994">
    <property type="entry name" value="INTEGRASE"/>
    <property type="match status" value="1"/>
</dbReference>
<keyword evidence="7" id="KW-0378">Hydrolase</keyword>
<dbReference type="FunFam" id="3.10.10.10:FF:000007">
    <property type="entry name" value="Retrovirus-related Pol polyprotein from transposon 17.6-like Protein"/>
    <property type="match status" value="1"/>
</dbReference>
<dbReference type="PANTHER" id="PTHR37984">
    <property type="entry name" value="PROTEIN CBG26694"/>
    <property type="match status" value="1"/>
</dbReference>
<proteinExistence type="predicted"/>
<dbReference type="GO" id="GO:0006508">
    <property type="term" value="P:proteolysis"/>
    <property type="evidence" value="ECO:0007669"/>
    <property type="project" value="UniProtKB-KW"/>
</dbReference>
<dbReference type="PANTHER" id="PTHR37984:SF5">
    <property type="entry name" value="PROTEIN NYNRIN-LIKE"/>
    <property type="match status" value="1"/>
</dbReference>
<feature type="domain" description="Integrase catalytic" evidence="11">
    <location>
        <begin position="793"/>
        <end position="951"/>
    </location>
</feature>
<dbReference type="Gene3D" id="2.40.70.10">
    <property type="entry name" value="Acid Proteases"/>
    <property type="match status" value="1"/>
</dbReference>
<dbReference type="InterPro" id="IPR041373">
    <property type="entry name" value="RT_RNaseH"/>
</dbReference>
<dbReference type="InterPro" id="IPR036397">
    <property type="entry name" value="RNaseH_sf"/>
</dbReference>
<dbReference type="Gene3D" id="3.10.20.370">
    <property type="match status" value="1"/>
</dbReference>
<dbReference type="OrthoDB" id="6619256at2759"/>
<evidence type="ECO:0000256" key="9">
    <source>
        <dbReference type="SAM" id="MobiDB-lite"/>
    </source>
</evidence>
<evidence type="ECO:0000313" key="12">
    <source>
        <dbReference type="EMBL" id="CAA9997932.1"/>
    </source>
</evidence>
<dbReference type="Pfam" id="PF13650">
    <property type="entry name" value="Asp_protease_2"/>
    <property type="match status" value="1"/>
</dbReference>
<reference evidence="12 13" key="1">
    <citation type="submission" date="2020-02" db="EMBL/GenBank/DDBJ databases">
        <authorList>
            <person name="Ferguson B K."/>
        </authorList>
    </citation>
    <scope>NUCLEOTIDE SEQUENCE [LARGE SCALE GENOMIC DNA]</scope>
</reference>
<keyword evidence="3" id="KW-0808">Transferase</keyword>
<dbReference type="AlphaFoldDB" id="A0A6H5G7U6"/>
<dbReference type="GO" id="GO:0004519">
    <property type="term" value="F:endonuclease activity"/>
    <property type="evidence" value="ECO:0007669"/>
    <property type="project" value="UniProtKB-KW"/>
</dbReference>
<protein>
    <recommendedName>
        <fullName evidence="1">RNA-directed DNA polymerase</fullName>
        <ecNumber evidence="1">2.7.7.49</ecNumber>
    </recommendedName>
</protein>
<feature type="non-terminal residue" evidence="12">
    <location>
        <position position="1043"/>
    </location>
</feature>
<dbReference type="GO" id="GO:0015074">
    <property type="term" value="P:DNA integration"/>
    <property type="evidence" value="ECO:0007669"/>
    <property type="project" value="InterPro"/>
</dbReference>
<dbReference type="Pfam" id="PF17921">
    <property type="entry name" value="Integrase_H2C2"/>
    <property type="match status" value="1"/>
</dbReference>
<dbReference type="Pfam" id="PF17917">
    <property type="entry name" value="RT_RNaseH"/>
    <property type="match status" value="1"/>
</dbReference>
<dbReference type="InterPro" id="IPR012337">
    <property type="entry name" value="RNaseH-like_sf"/>
</dbReference>
<dbReference type="PROSITE" id="PS50878">
    <property type="entry name" value="RT_POL"/>
    <property type="match status" value="1"/>
</dbReference>
<evidence type="ECO:0000313" key="13">
    <source>
        <dbReference type="Proteomes" id="UP000479000"/>
    </source>
</evidence>
<evidence type="ECO:0000256" key="5">
    <source>
        <dbReference type="ARBA" id="ARBA00022722"/>
    </source>
</evidence>
<dbReference type="FunFam" id="3.30.70.270:FF:000020">
    <property type="entry name" value="Transposon Tf2-6 polyprotein-like Protein"/>
    <property type="match status" value="1"/>
</dbReference>
<name>A0A6H5G7U6_9HEMI</name>
<feature type="region of interest" description="Disordered" evidence="9">
    <location>
        <begin position="11"/>
        <end position="30"/>
    </location>
</feature>
<dbReference type="GO" id="GO:0042575">
    <property type="term" value="C:DNA polymerase complex"/>
    <property type="evidence" value="ECO:0007669"/>
    <property type="project" value="UniProtKB-ARBA"/>
</dbReference>
<dbReference type="Gene3D" id="3.30.420.10">
    <property type="entry name" value="Ribonuclease H-like superfamily/Ribonuclease H"/>
    <property type="match status" value="1"/>
</dbReference>
<organism evidence="12 13">
    <name type="scientific">Nesidiocoris tenuis</name>
    <dbReference type="NCBI Taxonomy" id="355587"/>
    <lineage>
        <taxon>Eukaryota</taxon>
        <taxon>Metazoa</taxon>
        <taxon>Ecdysozoa</taxon>
        <taxon>Arthropoda</taxon>
        <taxon>Hexapoda</taxon>
        <taxon>Insecta</taxon>
        <taxon>Pterygota</taxon>
        <taxon>Neoptera</taxon>
        <taxon>Paraneoptera</taxon>
        <taxon>Hemiptera</taxon>
        <taxon>Heteroptera</taxon>
        <taxon>Panheteroptera</taxon>
        <taxon>Cimicomorpha</taxon>
        <taxon>Miridae</taxon>
        <taxon>Dicyphina</taxon>
        <taxon>Nesidiocoris</taxon>
    </lineage>
</organism>
<gene>
    <name evidence="12" type="ORF">NTEN_LOCUS4226</name>
</gene>
<keyword evidence="13" id="KW-1185">Reference proteome</keyword>
<keyword evidence="6" id="KW-0255">Endonuclease</keyword>
<dbReference type="InterPro" id="IPR050951">
    <property type="entry name" value="Retrovirus_Pol_polyprotein"/>
</dbReference>
<evidence type="ECO:0000256" key="7">
    <source>
        <dbReference type="ARBA" id="ARBA00022801"/>
    </source>
</evidence>
<evidence type="ECO:0000259" key="10">
    <source>
        <dbReference type="PROSITE" id="PS50878"/>
    </source>
</evidence>
<feature type="domain" description="Reverse transcriptase" evidence="10">
    <location>
        <begin position="262"/>
        <end position="442"/>
    </location>
</feature>
<dbReference type="Gene3D" id="3.10.10.10">
    <property type="entry name" value="HIV Type 1 Reverse Transcriptase, subunit A, domain 1"/>
    <property type="match status" value="1"/>
</dbReference>
<dbReference type="InterPro" id="IPR001584">
    <property type="entry name" value="Integrase_cat-core"/>
</dbReference>
<keyword evidence="8" id="KW-0695">RNA-directed DNA polymerase</keyword>
<dbReference type="InterPro" id="IPR043128">
    <property type="entry name" value="Rev_trsase/Diguanyl_cyclase"/>
</dbReference>
<evidence type="ECO:0000256" key="2">
    <source>
        <dbReference type="ARBA" id="ARBA00022670"/>
    </source>
</evidence>
<keyword evidence="4" id="KW-0548">Nucleotidyltransferase</keyword>
<evidence type="ECO:0000256" key="6">
    <source>
        <dbReference type="ARBA" id="ARBA00022759"/>
    </source>
</evidence>
<evidence type="ECO:0000256" key="8">
    <source>
        <dbReference type="ARBA" id="ARBA00022918"/>
    </source>
</evidence>
<dbReference type="CDD" id="cd01647">
    <property type="entry name" value="RT_LTR"/>
    <property type="match status" value="1"/>
</dbReference>
<dbReference type="Gene3D" id="3.30.70.270">
    <property type="match status" value="2"/>
</dbReference>
<sequence>MPSLQYRSFKLSTGPPRGRLGPPFTEAPQSSIDDKSWVQWVGRVSAFLAACDHKDSPHEHKQGSDCRPYLGVKILGTTFHGLLDSGATRTMLGASGWSKIGGDRGVLRRDSTTAVSVANGQQCEVIGSLVLPIQLGQTLKLVNAIVVPGIKSDIILGVDFWKAFKIRLGATGREWRIGQMADLASASTETSVVSRHELRESQKRHLDELLQRFSSVEVPKIGLAKGVEHVIDTGSHRPVKQRYVRRSPAMLEIMNRELDEMLANGIVRPSLSPWSSPVVISKKKDGSHRFCVDYRLLNSITVKDSYPLPLVEQILDQLRNAKFLSSLDIKSAFWQIKISESSIAKTAFTVPGRGLFEFLRMPFGLVNSPATWQRLADSLIGPELEGQAFVYLDDIVIATADFETHLRILERVLSKLSEAGLTLNWEKSQFCRTSLSYLGYVVDHNGLHVDPAKVEAIVDFPRPKTVKQLRRFLGVASWYRRFVEGFSTVVDPLNTLLRKNNPWTWGDKQEDAFVKLKEKLISAPIMTCPDFTMPFIIRTDASGSGLGAVLCQETEGIEKPLAYASRSLTRNEKKYSATELECLAVIYGLEKFRAYFEGTTVQVLTDHSALTWLQNLKDPHGRLARWALRMQQFDLVIKHRPGKSNVVADALSRAYEDCDAILTTTNSTPQTDQWWDKMLAQVQQSPSKYPLWKIADSGKLFRKVRCPKDLLGTEDPWKEVVAKPERQALMKAHHDDPRAAHLGVRKTLERIKKSFYWPGMSKDISRYVAHCNVCLAQKPVQESKAGLFGAQKQVSEPWQVVCIDLMGPLPRSSSQNQYILVATDYFTKYSLLHPMRSSTAAPIVKFLEEQVFLIHGPPQTIICDNDTRFRSQVFTSKMTEYGVNVWRTANYHPQANPTERVNRVVKTAIRSYIRGSQRSWDKEIHKIGFALRTAVHQVTGYSPAYLNFGREPKRLGTDHDGKLQTDPNVVPVAVDRTIWANQLSRLPDVYAKVKQALDKAYEGSQKTYNLRRRPVTYQEGDTVWKKNMVLSDKSNYFTSKLAP</sequence>
<dbReference type="InterPro" id="IPR001969">
    <property type="entry name" value="Aspartic_peptidase_AS"/>
</dbReference>
<evidence type="ECO:0000256" key="3">
    <source>
        <dbReference type="ARBA" id="ARBA00022679"/>
    </source>
</evidence>
<keyword evidence="5" id="KW-0540">Nuclease</keyword>
<dbReference type="FunFam" id="1.10.340.70:FF:000001">
    <property type="entry name" value="Retrovirus-related Pol polyprotein from transposon gypsy-like Protein"/>
    <property type="match status" value="1"/>
</dbReference>
<dbReference type="InterPro" id="IPR021109">
    <property type="entry name" value="Peptidase_aspartic_dom_sf"/>
</dbReference>